<dbReference type="RefSeq" id="WP_127191228.1">
    <property type="nucleotide sequence ID" value="NZ_RZNY01000004.1"/>
</dbReference>
<accession>A0A433YBT9</accession>
<evidence type="ECO:0000313" key="2">
    <source>
        <dbReference type="EMBL" id="RUT47352.1"/>
    </source>
</evidence>
<evidence type="ECO:0008006" key="4">
    <source>
        <dbReference type="Google" id="ProtNLM"/>
    </source>
</evidence>
<dbReference type="Proteomes" id="UP000279446">
    <property type="component" value="Unassembled WGS sequence"/>
</dbReference>
<name>A0A433YBT9_9BACL</name>
<proteinExistence type="predicted"/>
<gene>
    <name evidence="2" type="ORF">EJP82_06465</name>
</gene>
<sequence>MKFFKSSLVLVLLVVMVCSFSISVSAEPSIDPEGTHHYSQELLDFLGVSEEELIQNLENAKPAEIVDVNKIDFIQLFASKLVYSFKDMPKQGTNKNFLVSDTRFQIQMGQPR</sequence>
<feature type="chain" id="PRO_5019063895" description="DUF3888 domain-containing protein" evidence="1">
    <location>
        <begin position="27"/>
        <end position="112"/>
    </location>
</feature>
<keyword evidence="3" id="KW-1185">Reference proteome</keyword>
<feature type="signal peptide" evidence="1">
    <location>
        <begin position="1"/>
        <end position="26"/>
    </location>
</feature>
<comment type="caution">
    <text evidence="2">The sequence shown here is derived from an EMBL/GenBank/DDBJ whole genome shotgun (WGS) entry which is preliminary data.</text>
</comment>
<dbReference type="AlphaFoldDB" id="A0A433YBT9"/>
<evidence type="ECO:0000313" key="3">
    <source>
        <dbReference type="Proteomes" id="UP000279446"/>
    </source>
</evidence>
<dbReference type="EMBL" id="RZNY01000004">
    <property type="protein sequence ID" value="RUT47352.1"/>
    <property type="molecule type" value="Genomic_DNA"/>
</dbReference>
<organism evidence="2 3">
    <name type="scientific">Paenibacillus anaericanus</name>
    <dbReference type="NCBI Taxonomy" id="170367"/>
    <lineage>
        <taxon>Bacteria</taxon>
        <taxon>Bacillati</taxon>
        <taxon>Bacillota</taxon>
        <taxon>Bacilli</taxon>
        <taxon>Bacillales</taxon>
        <taxon>Paenibacillaceae</taxon>
        <taxon>Paenibacillus</taxon>
    </lineage>
</organism>
<reference evidence="2 3" key="1">
    <citation type="submission" date="2018-12" db="EMBL/GenBank/DDBJ databases">
        <authorList>
            <person name="Sun L."/>
            <person name="Chen Z."/>
        </authorList>
    </citation>
    <scope>NUCLEOTIDE SEQUENCE [LARGE SCALE GENOMIC DNA]</scope>
    <source>
        <strain evidence="2 3">DSM 15890</strain>
    </source>
</reference>
<keyword evidence="1" id="KW-0732">Signal</keyword>
<protein>
    <recommendedName>
        <fullName evidence="4">DUF3888 domain-containing protein</fullName>
    </recommendedName>
</protein>
<evidence type="ECO:0000256" key="1">
    <source>
        <dbReference type="SAM" id="SignalP"/>
    </source>
</evidence>